<gene>
    <name evidence="3" type="ORF">OBE_12161</name>
</gene>
<evidence type="ECO:0000259" key="2">
    <source>
        <dbReference type="Pfam" id="PF13286"/>
    </source>
</evidence>
<dbReference type="AlphaFoldDB" id="K1SFU9"/>
<comment type="caution">
    <text evidence="3">The sequence shown here is derived from an EMBL/GenBank/DDBJ whole genome shotgun (WGS) entry which is preliminary data.</text>
</comment>
<name>K1SFU9_9ZZZZ</name>
<dbReference type="InterPro" id="IPR026875">
    <property type="entry name" value="PHydrolase_assoc_dom"/>
</dbReference>
<dbReference type="EMBL" id="AJWZ01008371">
    <property type="protein sequence ID" value="EKC54294.1"/>
    <property type="molecule type" value="Genomic_DNA"/>
</dbReference>
<dbReference type="GO" id="GO:0016787">
    <property type="term" value="F:hydrolase activity"/>
    <property type="evidence" value="ECO:0007669"/>
    <property type="project" value="UniProtKB-KW"/>
</dbReference>
<protein>
    <submittedName>
        <fullName evidence="3">Deoxyguanosinetriphosphate triphosphohydrolase</fullName>
    </submittedName>
</protein>
<dbReference type="Pfam" id="PF13286">
    <property type="entry name" value="HD_assoc"/>
    <property type="match status" value="1"/>
</dbReference>
<keyword evidence="1 3" id="KW-0378">Hydrolase</keyword>
<feature type="non-terminal residue" evidence="3">
    <location>
        <position position="1"/>
    </location>
</feature>
<reference evidence="3" key="1">
    <citation type="journal article" date="2013" name="Environ. Microbiol.">
        <title>Microbiota from the distal guts of lean and obese adolescents exhibit partial functional redundancy besides clear differences in community structure.</title>
        <authorList>
            <person name="Ferrer M."/>
            <person name="Ruiz A."/>
            <person name="Lanza F."/>
            <person name="Haange S.B."/>
            <person name="Oberbach A."/>
            <person name="Till H."/>
            <person name="Bargiela R."/>
            <person name="Campoy C."/>
            <person name="Segura M.T."/>
            <person name="Richter M."/>
            <person name="von Bergen M."/>
            <person name="Seifert J."/>
            <person name="Suarez A."/>
        </authorList>
    </citation>
    <scope>NUCLEOTIDE SEQUENCE</scope>
</reference>
<feature type="domain" description="Phosphohydrolase-associated" evidence="2">
    <location>
        <begin position="19"/>
        <end position="105"/>
    </location>
</feature>
<accession>K1SFU9</accession>
<proteinExistence type="predicted"/>
<evidence type="ECO:0000256" key="1">
    <source>
        <dbReference type="ARBA" id="ARBA00022801"/>
    </source>
</evidence>
<organism evidence="3">
    <name type="scientific">human gut metagenome</name>
    <dbReference type="NCBI Taxonomy" id="408170"/>
    <lineage>
        <taxon>unclassified sequences</taxon>
        <taxon>metagenomes</taxon>
        <taxon>organismal metagenomes</taxon>
    </lineage>
</organism>
<evidence type="ECO:0000313" key="3">
    <source>
        <dbReference type="EMBL" id="EKC54294.1"/>
    </source>
</evidence>
<dbReference type="Gene3D" id="1.10.3210.10">
    <property type="entry name" value="Hypothetical protein af1432"/>
    <property type="match status" value="1"/>
</dbReference>
<dbReference type="SUPFAM" id="SSF109604">
    <property type="entry name" value="HD-domain/PDEase-like"/>
    <property type="match status" value="1"/>
</dbReference>
<sequence length="115" mass="13485">SERINNMVIDVINNSKDKIRMSESCYTSFMDLHNFMFTAVYTNPVCKGEEKKAVNMLINIYNYYIGHIDEMPEEYINIAQSDGEERAVCDYIAGMSDTYALKIFNKLFVPMFWYD</sequence>